<name>A0A081BYL4_VECG1</name>
<reference evidence="1" key="1">
    <citation type="journal article" date="2015" name="PeerJ">
        <title>First genomic representation of candidate bacterial phylum KSB3 points to enhanced environmental sensing as a trigger of wastewater bulking.</title>
        <authorList>
            <person name="Sekiguchi Y."/>
            <person name="Ohashi A."/>
            <person name="Parks D.H."/>
            <person name="Yamauchi T."/>
            <person name="Tyson G.W."/>
            <person name="Hugenholtz P."/>
        </authorList>
    </citation>
    <scope>NUCLEOTIDE SEQUENCE [LARGE SCALE GENOMIC DNA]</scope>
</reference>
<dbReference type="Gene3D" id="2.130.10.10">
    <property type="entry name" value="YVTN repeat-like/Quinoprotein amine dehydrogenase"/>
    <property type="match status" value="1"/>
</dbReference>
<dbReference type="STRING" id="1499967.U27_04386"/>
<protein>
    <submittedName>
        <fullName evidence="1">Tfp pilus assembly protein PilX</fullName>
    </submittedName>
</protein>
<dbReference type="Proteomes" id="UP000030661">
    <property type="component" value="Unassembled WGS sequence"/>
</dbReference>
<dbReference type="AlphaFoldDB" id="A0A081BYL4"/>
<organism evidence="1">
    <name type="scientific">Vecturithrix granuli</name>
    <dbReference type="NCBI Taxonomy" id="1499967"/>
    <lineage>
        <taxon>Bacteria</taxon>
        <taxon>Candidatus Moduliflexota</taxon>
        <taxon>Candidatus Vecturitrichia</taxon>
        <taxon>Candidatus Vecturitrichales</taxon>
        <taxon>Candidatus Vecturitrichaceae</taxon>
        <taxon>Candidatus Vecturithrix</taxon>
    </lineage>
</organism>
<keyword evidence="2" id="KW-1185">Reference proteome</keyword>
<evidence type="ECO:0000313" key="2">
    <source>
        <dbReference type="Proteomes" id="UP000030661"/>
    </source>
</evidence>
<dbReference type="InterPro" id="IPR011047">
    <property type="entry name" value="Quinoprotein_ADH-like_sf"/>
</dbReference>
<proteinExistence type="predicted"/>
<sequence>MKHIFRQRSEQQAGVALVAALFVLVVLSTLVIAVLADVQGELRMSAVERNSERALKLAELGVQIARGTILQGELGGELSSVDGFAQGGYFFTTLGSGFPGNEKWEQWHFDASITGNNNLSEITTPVRPIWAKELLGVNGTWADSDTNFTLHNLYGIVAGGAYFQLEEGTGTAIRAVDEYRGSAGVDFDPKGNFSPKTVTWKGNAEGDKTIKETDTSQDAYNRGYAVRMSPMASYTNISTIPGQENPMIVRQTLYLTYAGGSTSTTVDTDSTVRLRAVNSLCNSSDTGNPPKTQNIWEFDTGLHGIGTAPAFFDPSPDQPGDELIYFAVVHTGNADLKLRSSIQNFPIHSDNSMLSENIYIYALVDESKPTDATDPCSRTGSYRLKWTRPFPDPDVNDWTDYAIEQTTGTNGQRPPYVRRPSDMTPFLPEDDLLADYRHDRYNTERTSIAASVIQGQMRGNVYTGFFEPPSISPVILKGLYELDTVNTDGTRKISDQREDAVADGDPADPMLELYLAYTVHPMFKRYGEYYYGAIPYDSADGADAVDAKWDKAAGRKKLIQAYVQVIALRDRLDGSCDTNGKNCSWNWSSAKSRFPTFKWMYKVPAWDPSRSDKRPWNGYGEFTWDTWFDQQIAPMIGLIDEDQDGTAWGSVSGSGRDQYVVIYPSYESLGFVDEAGDNVKNGPTTGNGSPVDFSNDNWADSRLMVAAVRDTWDDYMEGRQTNPLYSAMKTQNNPFAMPVQSSPMEPYWTHKHDGTICASDGSMPADKYPIPFETETVITYSSTEAAAWNNADKIGFPRPYTWWEALWNANVKNNTLGLTGRGMTDQGWANTSGSSSNSSDIDVEGETSAFCRECANNDGIIVQVFNHDLGTTIEDLRVHGINAKTGKHVWDYHMPTVYLGDNSNSTPAIANGLVFIGFDVNLGNLKGAYLQVLNADNGESRQRMVVDRNADALIMSPTIANGAVYLATYDWTAAGTRSESNPHYIRLYAYSPVLRLFSIGVYPIAYTNESTIPDFSTYKPDVYMPRAERKIQVWITGSGSKWEEIRETVSVAPTPTPNP</sequence>
<dbReference type="HOGENOM" id="CLU_289459_0_0_0"/>
<evidence type="ECO:0000313" key="1">
    <source>
        <dbReference type="EMBL" id="GAK57419.1"/>
    </source>
</evidence>
<accession>A0A081BYL4</accession>
<dbReference type="EMBL" id="DF820466">
    <property type="protein sequence ID" value="GAK57419.1"/>
    <property type="molecule type" value="Genomic_DNA"/>
</dbReference>
<gene>
    <name evidence="1" type="ORF">U27_04386</name>
</gene>
<dbReference type="SUPFAM" id="SSF50998">
    <property type="entry name" value="Quinoprotein alcohol dehydrogenase-like"/>
    <property type="match status" value="1"/>
</dbReference>
<dbReference type="InterPro" id="IPR015943">
    <property type="entry name" value="WD40/YVTN_repeat-like_dom_sf"/>
</dbReference>